<dbReference type="AlphaFoldDB" id="A0A450WUC0"/>
<sequence>MTAQTAVQSRAGELGMDERMGDRQQVVQGQQEGLTQGHHNRLLSGTQCGVELMEAMRSIFRAFALAPFRHRVAVEVVRSSQRPVADRRSLCLQFQTDGR</sequence>
<gene>
    <name evidence="2" type="ORF">BECKLFY1418C_GA0070996_10773</name>
</gene>
<feature type="region of interest" description="Disordered" evidence="1">
    <location>
        <begin position="1"/>
        <end position="40"/>
    </location>
</feature>
<accession>A0A450WUC0</accession>
<reference evidence="2" key="1">
    <citation type="submission" date="2019-02" db="EMBL/GenBank/DDBJ databases">
        <authorList>
            <person name="Gruber-Vodicka R. H."/>
            <person name="Seah K. B. B."/>
        </authorList>
    </citation>
    <scope>NUCLEOTIDE SEQUENCE</scope>
    <source>
        <strain evidence="2">BECK_BY7</strain>
    </source>
</reference>
<organism evidence="2">
    <name type="scientific">Candidatus Kentrum sp. LFY</name>
    <dbReference type="NCBI Taxonomy" id="2126342"/>
    <lineage>
        <taxon>Bacteria</taxon>
        <taxon>Pseudomonadati</taxon>
        <taxon>Pseudomonadota</taxon>
        <taxon>Gammaproteobacteria</taxon>
        <taxon>Candidatus Kentrum</taxon>
    </lineage>
</organism>
<dbReference type="EMBL" id="CAADFN010000077">
    <property type="protein sequence ID" value="VFK20673.1"/>
    <property type="molecule type" value="Genomic_DNA"/>
</dbReference>
<proteinExistence type="predicted"/>
<evidence type="ECO:0000313" key="2">
    <source>
        <dbReference type="EMBL" id="VFK20673.1"/>
    </source>
</evidence>
<name>A0A450WUC0_9GAMM</name>
<feature type="compositionally biased region" description="Polar residues" evidence="1">
    <location>
        <begin position="25"/>
        <end position="34"/>
    </location>
</feature>
<evidence type="ECO:0000256" key="1">
    <source>
        <dbReference type="SAM" id="MobiDB-lite"/>
    </source>
</evidence>
<protein>
    <submittedName>
        <fullName evidence="2">Uncharacterized protein</fullName>
    </submittedName>
</protein>